<dbReference type="InterPro" id="IPR013762">
    <property type="entry name" value="Integrase-like_cat_sf"/>
</dbReference>
<evidence type="ECO:0000256" key="3">
    <source>
        <dbReference type="ARBA" id="ARBA00023172"/>
    </source>
</evidence>
<gene>
    <name evidence="5" type="ORF">DT351_01275</name>
</gene>
<comment type="similarity">
    <text evidence="1">Belongs to the 'phage' integrase family.</text>
</comment>
<sequence>MSSIIKRGNSYRAEISNYKHGYNKKLSKTFSTKAEATRWALKQELTKANGVDLAQRETPFANFFENFVYIVKKNDVRPATFVNYQRVIPIVKYLFNDIPLSRLNDTVVQIKVDEYALTHSRKTVHEVLLKIRTSLHYAYGRGLISTDFASLVKTRGLVPPKRNKALSITNFRELRQFLLNNHDSDFNILVLLALETGARRGELLGLTTSDIYEYGVHITRSISPTSNDTRLKTEHSHRNVSINKEVYAILKKVQEKQDGYLFDPDGFHQSAKLAKLLKSLDIPRTTFHGLRDTHASVLFANDKITLDYISQRLGHSSLLTTQQYYVSLMPEKQHVLDSEALDLLNSL</sequence>
<evidence type="ECO:0000256" key="1">
    <source>
        <dbReference type="ARBA" id="ARBA00008857"/>
    </source>
</evidence>
<dbReference type="InterPro" id="IPR002104">
    <property type="entry name" value="Integrase_catalytic"/>
</dbReference>
<dbReference type="Gene3D" id="1.10.150.130">
    <property type="match status" value="1"/>
</dbReference>
<dbReference type="PANTHER" id="PTHR30349:SF64">
    <property type="entry name" value="PROPHAGE INTEGRASE INTD-RELATED"/>
    <property type="match status" value="1"/>
</dbReference>
<dbReference type="CDD" id="cd01189">
    <property type="entry name" value="INT_ICEBs1_C_like"/>
    <property type="match status" value="1"/>
</dbReference>
<dbReference type="EMBL" id="CP031003">
    <property type="protein sequence ID" value="AXN35074.1"/>
    <property type="molecule type" value="Genomic_DNA"/>
</dbReference>
<name>A0A385ABS2_LATCU</name>
<organism evidence="5 6">
    <name type="scientific">Latilactobacillus curvatus</name>
    <name type="common">Lactobacillus curvatus</name>
    <dbReference type="NCBI Taxonomy" id="28038"/>
    <lineage>
        <taxon>Bacteria</taxon>
        <taxon>Bacillati</taxon>
        <taxon>Bacillota</taxon>
        <taxon>Bacilli</taxon>
        <taxon>Lactobacillales</taxon>
        <taxon>Lactobacillaceae</taxon>
        <taxon>Latilactobacillus</taxon>
    </lineage>
</organism>
<dbReference type="Pfam" id="PF00589">
    <property type="entry name" value="Phage_integrase"/>
    <property type="match status" value="1"/>
</dbReference>
<dbReference type="AlphaFoldDB" id="A0A385ABS2"/>
<dbReference type="PANTHER" id="PTHR30349">
    <property type="entry name" value="PHAGE INTEGRASE-RELATED"/>
    <property type="match status" value="1"/>
</dbReference>
<protein>
    <submittedName>
        <fullName evidence="5">Site-specific integrase</fullName>
    </submittedName>
</protein>
<dbReference type="Proteomes" id="UP000257607">
    <property type="component" value="Chromosome"/>
</dbReference>
<evidence type="ECO:0000259" key="4">
    <source>
        <dbReference type="PROSITE" id="PS51898"/>
    </source>
</evidence>
<dbReference type="SUPFAM" id="SSF56349">
    <property type="entry name" value="DNA breaking-rejoining enzymes"/>
    <property type="match status" value="1"/>
</dbReference>
<proteinExistence type="inferred from homology"/>
<evidence type="ECO:0000256" key="2">
    <source>
        <dbReference type="ARBA" id="ARBA00023125"/>
    </source>
</evidence>
<accession>A0A385ABS2</accession>
<dbReference type="GO" id="GO:0015074">
    <property type="term" value="P:DNA integration"/>
    <property type="evidence" value="ECO:0007669"/>
    <property type="project" value="InterPro"/>
</dbReference>
<keyword evidence="3" id="KW-0233">DNA recombination</keyword>
<dbReference type="Gene3D" id="1.10.443.10">
    <property type="entry name" value="Intergrase catalytic core"/>
    <property type="match status" value="1"/>
</dbReference>
<evidence type="ECO:0000313" key="6">
    <source>
        <dbReference type="Proteomes" id="UP000257607"/>
    </source>
</evidence>
<dbReference type="InterPro" id="IPR011010">
    <property type="entry name" value="DNA_brk_join_enz"/>
</dbReference>
<dbReference type="InterPro" id="IPR050090">
    <property type="entry name" value="Tyrosine_recombinase_XerCD"/>
</dbReference>
<evidence type="ECO:0000313" key="5">
    <source>
        <dbReference type="EMBL" id="AXN35074.1"/>
    </source>
</evidence>
<reference evidence="5 6" key="1">
    <citation type="submission" date="2018-07" db="EMBL/GenBank/DDBJ databases">
        <title>Lactobacillus curvatus genome sequence.</title>
        <authorList>
            <person name="Prechtl R."/>
        </authorList>
    </citation>
    <scope>NUCLEOTIDE SEQUENCE [LARGE SCALE GENOMIC DNA]</scope>
    <source>
        <strain evidence="5 6">TMW 1.1928</strain>
    </source>
</reference>
<feature type="domain" description="Tyr recombinase" evidence="4">
    <location>
        <begin position="161"/>
        <end position="338"/>
    </location>
</feature>
<dbReference type="GO" id="GO:0003677">
    <property type="term" value="F:DNA binding"/>
    <property type="evidence" value="ECO:0007669"/>
    <property type="project" value="UniProtKB-KW"/>
</dbReference>
<dbReference type="PROSITE" id="PS51898">
    <property type="entry name" value="TYR_RECOMBINASE"/>
    <property type="match status" value="1"/>
</dbReference>
<dbReference type="InterPro" id="IPR010998">
    <property type="entry name" value="Integrase_recombinase_N"/>
</dbReference>
<keyword evidence="2" id="KW-0238">DNA-binding</keyword>
<dbReference type="GO" id="GO:0006310">
    <property type="term" value="P:DNA recombination"/>
    <property type="evidence" value="ECO:0007669"/>
    <property type="project" value="UniProtKB-KW"/>
</dbReference>
<dbReference type="RefSeq" id="WP_116843383.1">
    <property type="nucleotide sequence ID" value="NZ_CP031003.1"/>
</dbReference>